<dbReference type="OrthoDB" id="118677at2"/>
<dbReference type="Pfam" id="PF13628">
    <property type="entry name" value="DUF4142"/>
    <property type="match status" value="1"/>
</dbReference>
<accession>A0A158B2E8</accession>
<comment type="caution">
    <text evidence="3">The sequence shown here is derived from an EMBL/GenBank/DDBJ whole genome shotgun (WGS) entry which is preliminary data.</text>
</comment>
<dbReference type="InterPro" id="IPR012347">
    <property type="entry name" value="Ferritin-like"/>
</dbReference>
<reference evidence="3" key="1">
    <citation type="submission" date="2016-01" db="EMBL/GenBank/DDBJ databases">
        <authorList>
            <person name="Peeters C."/>
        </authorList>
    </citation>
    <scope>NUCLEOTIDE SEQUENCE [LARGE SCALE GENOMIC DNA]</scope>
    <source>
        <strain evidence="3">LMG 29325</strain>
    </source>
</reference>
<feature type="domain" description="DUF4142" evidence="2">
    <location>
        <begin position="27"/>
        <end position="167"/>
    </location>
</feature>
<dbReference type="PANTHER" id="PTHR38593:SF1">
    <property type="entry name" value="BLR2558 PROTEIN"/>
    <property type="match status" value="1"/>
</dbReference>
<dbReference type="PANTHER" id="PTHR38593">
    <property type="entry name" value="BLR2558 PROTEIN"/>
    <property type="match status" value="1"/>
</dbReference>
<keyword evidence="4" id="KW-1185">Reference proteome</keyword>
<dbReference type="AlphaFoldDB" id="A0A158B2E8"/>
<dbReference type="EMBL" id="FCOJ02000022">
    <property type="protein sequence ID" value="SAK64234.1"/>
    <property type="molecule type" value="Genomic_DNA"/>
</dbReference>
<sequence>MKLIHAALAAMLAFASIAPHAQDAGPTDPQIAAIVVTANQVDIDAGRLAESKTKSKDVKAFAQQMVADHGGVNKAATDLVKKLHVTPEDNPTSQSLKQGGDANIARLKSLSGGSFDKSYIDHEVAYHESVLAALDKTLIPGAQNEELKALLVKVRPAFVAHLEHARHVQAELGNGGA</sequence>
<dbReference type="InterPro" id="IPR025419">
    <property type="entry name" value="DUF4142"/>
</dbReference>
<dbReference type="Proteomes" id="UP000054596">
    <property type="component" value="Unassembled WGS sequence"/>
</dbReference>
<feature type="chain" id="PRO_5007621367" evidence="1">
    <location>
        <begin position="22"/>
        <end position="177"/>
    </location>
</feature>
<proteinExistence type="predicted"/>
<evidence type="ECO:0000313" key="3">
    <source>
        <dbReference type="EMBL" id="SAK64234.1"/>
    </source>
</evidence>
<organism evidence="3 4">
    <name type="scientific">Caballeronia glebae</name>
    <dbReference type="NCBI Taxonomy" id="1777143"/>
    <lineage>
        <taxon>Bacteria</taxon>
        <taxon>Pseudomonadati</taxon>
        <taxon>Pseudomonadota</taxon>
        <taxon>Betaproteobacteria</taxon>
        <taxon>Burkholderiales</taxon>
        <taxon>Burkholderiaceae</taxon>
        <taxon>Caballeronia</taxon>
    </lineage>
</organism>
<feature type="signal peptide" evidence="1">
    <location>
        <begin position="1"/>
        <end position="21"/>
    </location>
</feature>
<dbReference type="Gene3D" id="1.20.1260.10">
    <property type="match status" value="1"/>
</dbReference>
<dbReference type="STRING" id="1777143.AWB82_03398"/>
<evidence type="ECO:0000256" key="1">
    <source>
        <dbReference type="SAM" id="SignalP"/>
    </source>
</evidence>
<keyword evidence="1" id="KW-0732">Signal</keyword>
<name>A0A158B2E8_9BURK</name>
<evidence type="ECO:0000259" key="2">
    <source>
        <dbReference type="Pfam" id="PF13628"/>
    </source>
</evidence>
<gene>
    <name evidence="3" type="ORF">AWB82_03398</name>
</gene>
<dbReference type="RefSeq" id="WP_086969139.1">
    <property type="nucleotide sequence ID" value="NZ_FCOJ02000022.1"/>
</dbReference>
<protein>
    <submittedName>
        <fullName evidence="3">Membrane protein</fullName>
    </submittedName>
</protein>
<evidence type="ECO:0000313" key="4">
    <source>
        <dbReference type="Proteomes" id="UP000054596"/>
    </source>
</evidence>